<comment type="caution">
    <text evidence="3">The sequence shown here is derived from an EMBL/GenBank/DDBJ whole genome shotgun (WGS) entry which is preliminary data.</text>
</comment>
<dbReference type="EMBL" id="JABCJE010000003">
    <property type="protein sequence ID" value="NVO23464.1"/>
    <property type="molecule type" value="Genomic_DNA"/>
</dbReference>
<comment type="similarity">
    <text evidence="1">Belongs to the AHA1 family.</text>
</comment>
<reference evidence="5 6" key="1">
    <citation type="submission" date="2020-04" db="EMBL/GenBank/DDBJ databases">
        <title>Donghicola sp., a member of the Rhodobacteraceae family isolated from mangrove forest in Thailand.</title>
        <authorList>
            <person name="Charoenyingcharoen P."/>
            <person name="Yukphan P."/>
        </authorList>
    </citation>
    <scope>NUCLEOTIDE SEQUENCE [LARGE SCALE GENOMIC DNA]</scope>
    <source>
        <strain evidence="3 6">B5-SW-15</strain>
        <strain evidence="4 5">C2-DW-16</strain>
    </source>
</reference>
<dbReference type="AlphaFoldDB" id="A0A850Q3C9"/>
<evidence type="ECO:0000313" key="3">
    <source>
        <dbReference type="EMBL" id="NVO23464.1"/>
    </source>
</evidence>
<dbReference type="Gene3D" id="3.30.530.20">
    <property type="match status" value="1"/>
</dbReference>
<name>A0A850Q3C9_9RHOB</name>
<dbReference type="Proteomes" id="UP000592216">
    <property type="component" value="Unassembled WGS sequence"/>
</dbReference>
<dbReference type="InterPro" id="IPR023393">
    <property type="entry name" value="START-like_dom_sf"/>
</dbReference>
<evidence type="ECO:0000313" key="6">
    <source>
        <dbReference type="Proteomes" id="UP000592216"/>
    </source>
</evidence>
<gene>
    <name evidence="4" type="ORF">HJ526_06595</name>
    <name evidence="3" type="ORF">HJ536_08850</name>
</gene>
<feature type="domain" description="Activator of Hsp90 ATPase homologue 1/2-like C-terminal" evidence="2">
    <location>
        <begin position="17"/>
        <end position="151"/>
    </location>
</feature>
<proteinExistence type="inferred from homology"/>
<evidence type="ECO:0000259" key="2">
    <source>
        <dbReference type="Pfam" id="PF08327"/>
    </source>
</evidence>
<sequence length="160" mass="17842">MPESQHFDLTLKLELAAPRSAIWRAWRDGSLLQQWWTPAPVKTVSLRHDFRAGGAFATRMIMPDGAKIESEGCFVEVTPKSRIVFTDLMRGGWRPNPEGMFTASITLEDAGEGTLYSVRAMHRTAELSKNHADMGFEAGWTAAIRQLEALAQTLDPHSDD</sequence>
<keyword evidence="5" id="KW-1185">Reference proteome</keyword>
<evidence type="ECO:0000313" key="4">
    <source>
        <dbReference type="EMBL" id="NVO27078.1"/>
    </source>
</evidence>
<dbReference type="InterPro" id="IPR013538">
    <property type="entry name" value="ASHA1/2-like_C"/>
</dbReference>
<dbReference type="Pfam" id="PF08327">
    <property type="entry name" value="AHSA1"/>
    <property type="match status" value="1"/>
</dbReference>
<dbReference type="SUPFAM" id="SSF55961">
    <property type="entry name" value="Bet v1-like"/>
    <property type="match status" value="1"/>
</dbReference>
<dbReference type="RefSeq" id="WP_176853475.1">
    <property type="nucleotide sequence ID" value="NZ_JABCJD010000002.1"/>
</dbReference>
<evidence type="ECO:0000313" key="5">
    <source>
        <dbReference type="Proteomes" id="UP000523601"/>
    </source>
</evidence>
<evidence type="ECO:0000256" key="1">
    <source>
        <dbReference type="ARBA" id="ARBA00006817"/>
    </source>
</evidence>
<dbReference type="Proteomes" id="UP000523601">
    <property type="component" value="Unassembled WGS sequence"/>
</dbReference>
<protein>
    <submittedName>
        <fullName evidence="3">Polyketide cyclase</fullName>
    </submittedName>
</protein>
<accession>A0A850Q3C9</accession>
<organism evidence="3 6">
    <name type="scientific">Donghicola mangrovi</name>
    <dbReference type="NCBI Taxonomy" id="2729614"/>
    <lineage>
        <taxon>Bacteria</taxon>
        <taxon>Pseudomonadati</taxon>
        <taxon>Pseudomonadota</taxon>
        <taxon>Alphaproteobacteria</taxon>
        <taxon>Rhodobacterales</taxon>
        <taxon>Roseobacteraceae</taxon>
        <taxon>Donghicola</taxon>
    </lineage>
</organism>
<dbReference type="EMBL" id="JABCJD010000002">
    <property type="protein sequence ID" value="NVO27078.1"/>
    <property type="molecule type" value="Genomic_DNA"/>
</dbReference>